<gene>
    <name evidence="1" type="ORF">WJX74_009215</name>
</gene>
<comment type="caution">
    <text evidence="1">The sequence shown here is derived from an EMBL/GenBank/DDBJ whole genome shotgun (WGS) entry which is preliminary data.</text>
</comment>
<protein>
    <submittedName>
        <fullName evidence="1">Uncharacterized protein</fullName>
    </submittedName>
</protein>
<dbReference type="Proteomes" id="UP001438707">
    <property type="component" value="Unassembled WGS sequence"/>
</dbReference>
<accession>A0AAW1QHU1</accession>
<reference evidence="1 2" key="1">
    <citation type="journal article" date="2024" name="Nat. Commun.">
        <title>Phylogenomics reveals the evolutionary origins of lichenization in chlorophyte algae.</title>
        <authorList>
            <person name="Puginier C."/>
            <person name="Libourel C."/>
            <person name="Otte J."/>
            <person name="Skaloud P."/>
            <person name="Haon M."/>
            <person name="Grisel S."/>
            <person name="Petersen M."/>
            <person name="Berrin J.G."/>
            <person name="Delaux P.M."/>
            <person name="Dal Grande F."/>
            <person name="Keller J."/>
        </authorList>
    </citation>
    <scope>NUCLEOTIDE SEQUENCE [LARGE SCALE GENOMIC DNA]</scope>
    <source>
        <strain evidence="1 2">SAG 2145</strain>
    </source>
</reference>
<dbReference type="EMBL" id="JALJOS010000043">
    <property type="protein sequence ID" value="KAK9820821.1"/>
    <property type="molecule type" value="Genomic_DNA"/>
</dbReference>
<name>A0AAW1QHU1_9CHLO</name>
<evidence type="ECO:0000313" key="1">
    <source>
        <dbReference type="EMBL" id="KAK9820821.1"/>
    </source>
</evidence>
<evidence type="ECO:0000313" key="2">
    <source>
        <dbReference type="Proteomes" id="UP001438707"/>
    </source>
</evidence>
<dbReference type="AlphaFoldDB" id="A0AAW1QHU1"/>
<sequence>MVNRSPAAVLVLTVDLTTDLRHRLSRPKRGAARKRLRGLTPRLVCRHELAKAWLSVLGSLEDAGIRQGAAI</sequence>
<keyword evidence="2" id="KW-1185">Reference proteome</keyword>
<proteinExistence type="predicted"/>
<organism evidence="1 2">
    <name type="scientific">Apatococcus lobatus</name>
    <dbReference type="NCBI Taxonomy" id="904363"/>
    <lineage>
        <taxon>Eukaryota</taxon>
        <taxon>Viridiplantae</taxon>
        <taxon>Chlorophyta</taxon>
        <taxon>core chlorophytes</taxon>
        <taxon>Trebouxiophyceae</taxon>
        <taxon>Chlorellales</taxon>
        <taxon>Chlorellaceae</taxon>
        <taxon>Apatococcus</taxon>
    </lineage>
</organism>